<accession>A0A8T0EK01</accession>
<evidence type="ECO:0000256" key="5">
    <source>
        <dbReference type="ARBA" id="ARBA00023136"/>
    </source>
</evidence>
<evidence type="ECO:0000256" key="3">
    <source>
        <dbReference type="ARBA" id="ARBA00022692"/>
    </source>
</evidence>
<keyword evidence="5 6" id="KW-0472">Membrane</keyword>
<dbReference type="Pfam" id="PF03134">
    <property type="entry name" value="TB2_DP1_HVA22"/>
    <property type="match status" value="1"/>
</dbReference>
<feature type="transmembrane region" description="Helical" evidence="6">
    <location>
        <begin position="56"/>
        <end position="81"/>
    </location>
</feature>
<organism evidence="7 8">
    <name type="scientific">Argiope bruennichi</name>
    <name type="common">Wasp spider</name>
    <name type="synonym">Aranea bruennichi</name>
    <dbReference type="NCBI Taxonomy" id="94029"/>
    <lineage>
        <taxon>Eukaryota</taxon>
        <taxon>Metazoa</taxon>
        <taxon>Ecdysozoa</taxon>
        <taxon>Arthropoda</taxon>
        <taxon>Chelicerata</taxon>
        <taxon>Arachnida</taxon>
        <taxon>Araneae</taxon>
        <taxon>Araneomorphae</taxon>
        <taxon>Entelegynae</taxon>
        <taxon>Araneoidea</taxon>
        <taxon>Araneidae</taxon>
        <taxon>Argiope</taxon>
    </lineage>
</organism>
<evidence type="ECO:0000256" key="1">
    <source>
        <dbReference type="ARBA" id="ARBA00004141"/>
    </source>
</evidence>
<evidence type="ECO:0000256" key="4">
    <source>
        <dbReference type="ARBA" id="ARBA00022989"/>
    </source>
</evidence>
<proteinExistence type="inferred from homology"/>
<keyword evidence="3 6" id="KW-0812">Transmembrane</keyword>
<sequence length="197" mass="23200">MNSWNPYNTLNLQKLEATELFQSAHRKLRENRWYKPVLDYVEELTKVNRVYTVSGFGALMIVILLLEYGTSLITGCVGFIFPAYKTLRELDTPETGVGRKWLLYWFLHAALSFFEIVFFFLSWIPGYWFFKSLFLFWCYAPMQRNGADIIYGYVIRPVFQKNREAIDNVVNQVTRTAHSIYTDSEVHTNTDGHQHQN</sequence>
<dbReference type="GO" id="GO:0016020">
    <property type="term" value="C:membrane"/>
    <property type="evidence" value="ECO:0007669"/>
    <property type="project" value="UniProtKB-SubCell"/>
</dbReference>
<comment type="subcellular location">
    <subcellularLocation>
        <location evidence="1 6">Membrane</location>
        <topology evidence="1 6">Multi-pass membrane protein</topology>
    </subcellularLocation>
</comment>
<dbReference type="PANTHER" id="PTHR12300:SF161">
    <property type="entry name" value="RECEPTOR EXPRESSION-ENHANCING PROTEIN"/>
    <property type="match status" value="1"/>
</dbReference>
<keyword evidence="4 6" id="KW-1133">Transmembrane helix</keyword>
<evidence type="ECO:0000313" key="8">
    <source>
        <dbReference type="Proteomes" id="UP000807504"/>
    </source>
</evidence>
<comment type="caution">
    <text evidence="7">The sequence shown here is derived from an EMBL/GenBank/DDBJ whole genome shotgun (WGS) entry which is preliminary data.</text>
</comment>
<dbReference type="Proteomes" id="UP000807504">
    <property type="component" value="Unassembled WGS sequence"/>
</dbReference>
<keyword evidence="8" id="KW-1185">Reference proteome</keyword>
<dbReference type="EMBL" id="JABXBU010002227">
    <property type="protein sequence ID" value="KAF8774250.1"/>
    <property type="molecule type" value="Genomic_DNA"/>
</dbReference>
<gene>
    <name evidence="7" type="ORF">HNY73_016821</name>
</gene>
<keyword evidence="7" id="KW-0675">Receptor</keyword>
<dbReference type="AlphaFoldDB" id="A0A8T0EK01"/>
<reference evidence="7" key="2">
    <citation type="submission" date="2020-06" db="EMBL/GenBank/DDBJ databases">
        <authorList>
            <person name="Sheffer M."/>
        </authorList>
    </citation>
    <scope>NUCLEOTIDE SEQUENCE</scope>
</reference>
<dbReference type="OrthoDB" id="10009287at2759"/>
<evidence type="ECO:0000256" key="6">
    <source>
        <dbReference type="RuleBase" id="RU362006"/>
    </source>
</evidence>
<evidence type="ECO:0000313" key="7">
    <source>
        <dbReference type="EMBL" id="KAF8774250.1"/>
    </source>
</evidence>
<dbReference type="InterPro" id="IPR004345">
    <property type="entry name" value="TB2_DP1_HVA22"/>
</dbReference>
<protein>
    <recommendedName>
        <fullName evidence="6">Receptor expression-enhancing protein</fullName>
    </recommendedName>
</protein>
<feature type="transmembrane region" description="Helical" evidence="6">
    <location>
        <begin position="101"/>
        <end position="124"/>
    </location>
</feature>
<reference evidence="7" key="1">
    <citation type="journal article" date="2020" name="bioRxiv">
        <title>Chromosome-level reference genome of the European wasp spider Argiope bruennichi: a resource for studies on range expansion and evolutionary adaptation.</title>
        <authorList>
            <person name="Sheffer M.M."/>
            <person name="Hoppe A."/>
            <person name="Krehenwinkel H."/>
            <person name="Uhl G."/>
            <person name="Kuss A.W."/>
            <person name="Jensen L."/>
            <person name="Jensen C."/>
            <person name="Gillespie R.G."/>
            <person name="Hoff K.J."/>
            <person name="Prost S."/>
        </authorList>
    </citation>
    <scope>NUCLEOTIDE SEQUENCE</scope>
</reference>
<evidence type="ECO:0000256" key="2">
    <source>
        <dbReference type="ARBA" id="ARBA00008573"/>
    </source>
</evidence>
<name>A0A8T0EK01_ARGBR</name>
<dbReference type="PANTHER" id="PTHR12300">
    <property type="entry name" value="HVA22-LIKE PROTEINS"/>
    <property type="match status" value="1"/>
</dbReference>
<comment type="similarity">
    <text evidence="2 6">Belongs to the DP1 family.</text>
</comment>
<dbReference type="OMA" id="ISTVWPM"/>